<organism evidence="9 10">
    <name type="scientific">Phyllobacterium sophorae</name>
    <dbReference type="NCBI Taxonomy" id="1520277"/>
    <lineage>
        <taxon>Bacteria</taxon>
        <taxon>Pseudomonadati</taxon>
        <taxon>Pseudomonadota</taxon>
        <taxon>Alphaproteobacteria</taxon>
        <taxon>Hyphomicrobiales</taxon>
        <taxon>Phyllobacteriaceae</taxon>
        <taxon>Phyllobacterium</taxon>
    </lineage>
</organism>
<dbReference type="InterPro" id="IPR001675">
    <property type="entry name" value="Glyco_trans_29"/>
</dbReference>
<keyword evidence="4" id="KW-0808">Transferase</keyword>
<dbReference type="Proteomes" id="UP000241764">
    <property type="component" value="Unassembled WGS sequence"/>
</dbReference>
<keyword evidence="10" id="KW-1185">Reference proteome</keyword>
<reference evidence="10" key="1">
    <citation type="submission" date="2017-11" db="EMBL/GenBank/DDBJ databases">
        <authorList>
            <person name="Kuznetsova I."/>
            <person name="Sazanova A."/>
            <person name="Chirak E."/>
            <person name="Safronova V."/>
            <person name="Willems A."/>
        </authorList>
    </citation>
    <scope>NUCLEOTIDE SEQUENCE [LARGE SCALE GENOMIC DNA]</scope>
    <source>
        <strain evidence="10">CCBAU 03422</strain>
    </source>
</reference>
<evidence type="ECO:0000256" key="4">
    <source>
        <dbReference type="ARBA" id="ARBA00022679"/>
    </source>
</evidence>
<keyword evidence="6" id="KW-1133">Transmembrane helix</keyword>
<evidence type="ECO:0008006" key="11">
    <source>
        <dbReference type="Google" id="ProtNLM"/>
    </source>
</evidence>
<dbReference type="OrthoDB" id="8451561at2"/>
<dbReference type="AlphaFoldDB" id="A0A2P7AY66"/>
<protein>
    <recommendedName>
        <fullName evidence="11">Urease operon accessory protein</fullName>
    </recommendedName>
</protein>
<evidence type="ECO:0000256" key="7">
    <source>
        <dbReference type="ARBA" id="ARBA00023136"/>
    </source>
</evidence>
<evidence type="ECO:0000256" key="6">
    <source>
        <dbReference type="ARBA" id="ARBA00022989"/>
    </source>
</evidence>
<comment type="caution">
    <text evidence="9">The sequence shown here is derived from an EMBL/GenBank/DDBJ whole genome shotgun (WGS) entry which is preliminary data.</text>
</comment>
<evidence type="ECO:0000256" key="1">
    <source>
        <dbReference type="ARBA" id="ARBA00004167"/>
    </source>
</evidence>
<dbReference type="RefSeq" id="WP_106666988.1">
    <property type="nucleotide sequence ID" value="NZ_PGGM01000016.1"/>
</dbReference>
<evidence type="ECO:0000256" key="8">
    <source>
        <dbReference type="ARBA" id="ARBA00023180"/>
    </source>
</evidence>
<comment type="subcellular location">
    <subcellularLocation>
        <location evidence="2">Endomembrane system</location>
    </subcellularLocation>
    <subcellularLocation>
        <location evidence="1">Membrane</location>
        <topology evidence="1">Single-pass membrane protein</topology>
    </subcellularLocation>
</comment>
<dbReference type="EMBL" id="PGGM01000016">
    <property type="protein sequence ID" value="PSH59160.1"/>
    <property type="molecule type" value="Genomic_DNA"/>
</dbReference>
<dbReference type="InterPro" id="IPR038578">
    <property type="entry name" value="GT29-like_sf"/>
</dbReference>
<dbReference type="Pfam" id="PF00777">
    <property type="entry name" value="Glyco_transf_29"/>
    <property type="match status" value="1"/>
</dbReference>
<evidence type="ECO:0000256" key="5">
    <source>
        <dbReference type="ARBA" id="ARBA00022692"/>
    </source>
</evidence>
<keyword evidence="8" id="KW-0325">Glycoprotein</keyword>
<name>A0A2P7AY66_9HYPH</name>
<gene>
    <name evidence="9" type="ORF">CU103_26330</name>
</gene>
<evidence type="ECO:0000256" key="3">
    <source>
        <dbReference type="ARBA" id="ARBA00022676"/>
    </source>
</evidence>
<keyword evidence="5" id="KW-0812">Transmembrane</keyword>
<sequence length="208" mass="23780">MTTDQRKTIFIVGNGPIKNDLSDMVDQSDLVVRFNEPKLSKEFSGTRTDLLFVCNSGKPMQRRLSDPAYFNSPIVQGASQVVFAYHPQIIAEYFRQPHLLSRLKGRRGDWTLQAIDAFGAAGKAILLLPPHFYRDGCDVLGIPEAKRREIFPSTGYFGLTYILQNFDPAEWKIVLCGFTWEGWKRHAWGDERQWVMDKVEQGILNIIV</sequence>
<keyword evidence="3" id="KW-0328">Glycosyltransferase</keyword>
<evidence type="ECO:0000313" key="10">
    <source>
        <dbReference type="Proteomes" id="UP000241764"/>
    </source>
</evidence>
<dbReference type="Gene3D" id="3.90.1480.20">
    <property type="entry name" value="Glycosyl transferase family 29"/>
    <property type="match status" value="1"/>
</dbReference>
<evidence type="ECO:0000313" key="9">
    <source>
        <dbReference type="EMBL" id="PSH59160.1"/>
    </source>
</evidence>
<evidence type="ECO:0000256" key="2">
    <source>
        <dbReference type="ARBA" id="ARBA00004308"/>
    </source>
</evidence>
<keyword evidence="7" id="KW-0472">Membrane</keyword>
<proteinExistence type="predicted"/>
<accession>A0A2P7AY66</accession>